<dbReference type="Proteomes" id="UP000239649">
    <property type="component" value="Unassembled WGS sequence"/>
</dbReference>
<dbReference type="AlphaFoldDB" id="A0A2P6VRK4"/>
<evidence type="ECO:0000313" key="2">
    <source>
        <dbReference type="EMBL" id="PSC76728.1"/>
    </source>
</evidence>
<accession>A0A2P6VRK4</accession>
<dbReference type="OrthoDB" id="511313at2759"/>
<feature type="signal peptide" evidence="1">
    <location>
        <begin position="1"/>
        <end position="19"/>
    </location>
</feature>
<sequence>MKSLALALACLLLAGSAAAAGSGNSLILKYRRGDALQLRQHADLKTPKAPAAPAATDGNATGDWLTTFSMWAEEGENGTTCQTFEPGYGWDYADPTIEYDAAGGFKPKPEDVRAVECKLCVDVTEGGEAFRQAVLRGGADAALYVHTLFAARCEDAAHASWQAAIDAVNTGDPADLAATKEFMAKFVGAANWAGVPVCMSWALVDTSTDTPVQQAEYHTGKTLD</sequence>
<name>A0A2P6VRK4_9CHLO</name>
<gene>
    <name evidence="2" type="primary">g689</name>
    <name evidence="2" type="ORF">C2E20_0689</name>
</gene>
<evidence type="ECO:0000256" key="1">
    <source>
        <dbReference type="SAM" id="SignalP"/>
    </source>
</evidence>
<proteinExistence type="predicted"/>
<protein>
    <submittedName>
        <fullName evidence="2">Selenate reductase</fullName>
    </submittedName>
</protein>
<organism evidence="2 3">
    <name type="scientific">Micractinium conductrix</name>
    <dbReference type="NCBI Taxonomy" id="554055"/>
    <lineage>
        <taxon>Eukaryota</taxon>
        <taxon>Viridiplantae</taxon>
        <taxon>Chlorophyta</taxon>
        <taxon>core chlorophytes</taxon>
        <taxon>Trebouxiophyceae</taxon>
        <taxon>Chlorellales</taxon>
        <taxon>Chlorellaceae</taxon>
        <taxon>Chlorella clade</taxon>
        <taxon>Micractinium</taxon>
    </lineage>
</organism>
<dbReference type="EMBL" id="LHPF02000001">
    <property type="protein sequence ID" value="PSC76728.1"/>
    <property type="molecule type" value="Genomic_DNA"/>
</dbReference>
<keyword evidence="1" id="KW-0732">Signal</keyword>
<evidence type="ECO:0000313" key="3">
    <source>
        <dbReference type="Proteomes" id="UP000239649"/>
    </source>
</evidence>
<feature type="chain" id="PRO_5015137283" evidence="1">
    <location>
        <begin position="20"/>
        <end position="224"/>
    </location>
</feature>
<comment type="caution">
    <text evidence="2">The sequence shown here is derived from an EMBL/GenBank/DDBJ whole genome shotgun (WGS) entry which is preliminary data.</text>
</comment>
<reference evidence="2 3" key="1">
    <citation type="journal article" date="2018" name="Plant J.">
        <title>Genome sequences of Chlorella sorokiniana UTEX 1602 and Micractinium conductrix SAG 241.80: implications to maltose excretion by a green alga.</title>
        <authorList>
            <person name="Arriola M.B."/>
            <person name="Velmurugan N."/>
            <person name="Zhang Y."/>
            <person name="Plunkett M.H."/>
            <person name="Hondzo H."/>
            <person name="Barney B.M."/>
        </authorList>
    </citation>
    <scope>NUCLEOTIDE SEQUENCE [LARGE SCALE GENOMIC DNA]</scope>
    <source>
        <strain evidence="2 3">SAG 241.80</strain>
    </source>
</reference>
<keyword evidence="3" id="KW-1185">Reference proteome</keyword>